<reference evidence="2 3" key="1">
    <citation type="journal article" date="2015" name="Genome Announc.">
        <title>Draft Genome Sequence of Filamentous Marine Cyanobacterium Lyngbya confervoides Strain BDU141951.</title>
        <authorList>
            <person name="Chandrababunaidu M.M."/>
            <person name="Sen D."/>
            <person name="Tripathy S."/>
        </authorList>
    </citation>
    <scope>NUCLEOTIDE SEQUENCE [LARGE SCALE GENOMIC DNA]</scope>
    <source>
        <strain evidence="2 3">BDU141951</strain>
    </source>
</reference>
<dbReference type="AlphaFoldDB" id="A0ABD4T0I9"/>
<keyword evidence="1" id="KW-0812">Transmembrane</keyword>
<feature type="transmembrane region" description="Helical" evidence="1">
    <location>
        <begin position="16"/>
        <end position="34"/>
    </location>
</feature>
<evidence type="ECO:0000256" key="1">
    <source>
        <dbReference type="SAM" id="Phobius"/>
    </source>
</evidence>
<protein>
    <recommendedName>
        <fullName evidence="4">DUF998 domain-containing protein</fullName>
    </recommendedName>
</protein>
<feature type="transmembrane region" description="Helical" evidence="1">
    <location>
        <begin position="108"/>
        <end position="125"/>
    </location>
</feature>
<evidence type="ECO:0008006" key="4">
    <source>
        <dbReference type="Google" id="ProtNLM"/>
    </source>
</evidence>
<keyword evidence="1" id="KW-0472">Membrane</keyword>
<evidence type="ECO:0000313" key="3">
    <source>
        <dbReference type="Proteomes" id="UP000031561"/>
    </source>
</evidence>
<keyword evidence="1" id="KW-1133">Transmembrane helix</keyword>
<proteinExistence type="predicted"/>
<evidence type="ECO:0000313" key="2">
    <source>
        <dbReference type="EMBL" id="MCM1982039.1"/>
    </source>
</evidence>
<accession>A0ABD4T0I9</accession>
<sequence>MSNSSNRKNKVFDYRALRLLMGIIALALPFVVSILSSSPLSSISASYYTEARDMFVGMLFIVGSFLWAYNGNSKTEAIASDVASIAAIGVAIFPTACKDCPGSPTATLHYLAAALLFVILAYFCFIPFRQDIKGKRGKKGLRSKIYLLCGTTMILCMAAMVIANAVLPGDVVESAKIIYWGEAIALGAFGIAWIVSGKASRLIAEEDEVLHLF</sequence>
<feature type="transmembrane region" description="Helical" evidence="1">
    <location>
        <begin position="177"/>
        <end position="195"/>
    </location>
</feature>
<dbReference type="EMBL" id="JTHE03000028">
    <property type="protein sequence ID" value="MCM1982039.1"/>
    <property type="molecule type" value="Genomic_DNA"/>
</dbReference>
<dbReference type="Proteomes" id="UP000031561">
    <property type="component" value="Unassembled WGS sequence"/>
</dbReference>
<organism evidence="2 3">
    <name type="scientific">Lyngbya confervoides BDU141951</name>
    <dbReference type="NCBI Taxonomy" id="1574623"/>
    <lineage>
        <taxon>Bacteria</taxon>
        <taxon>Bacillati</taxon>
        <taxon>Cyanobacteriota</taxon>
        <taxon>Cyanophyceae</taxon>
        <taxon>Oscillatoriophycideae</taxon>
        <taxon>Oscillatoriales</taxon>
        <taxon>Microcoleaceae</taxon>
        <taxon>Lyngbya</taxon>
    </lineage>
</organism>
<feature type="transmembrane region" description="Helical" evidence="1">
    <location>
        <begin position="54"/>
        <end position="70"/>
    </location>
</feature>
<keyword evidence="3" id="KW-1185">Reference proteome</keyword>
<dbReference type="RefSeq" id="WP_166280436.1">
    <property type="nucleotide sequence ID" value="NZ_JTHE03000028.1"/>
</dbReference>
<feature type="transmembrane region" description="Helical" evidence="1">
    <location>
        <begin position="145"/>
        <end position="165"/>
    </location>
</feature>
<feature type="transmembrane region" description="Helical" evidence="1">
    <location>
        <begin position="77"/>
        <end position="96"/>
    </location>
</feature>
<gene>
    <name evidence="2" type="ORF">QQ91_0004230</name>
</gene>
<comment type="caution">
    <text evidence="2">The sequence shown here is derived from an EMBL/GenBank/DDBJ whole genome shotgun (WGS) entry which is preliminary data.</text>
</comment>
<name>A0ABD4T0I9_9CYAN</name>